<sequence>MSSLSDETKLVFLDALITFLDVREFYKHDNGTLTKLTHTSWRHSAYALLEFTKSCLAELAYNYVLLGKVQMDGLEHRFSQYRQIAGGHSHIYIRQIYECEGRLRLSTPCRL</sequence>
<comment type="caution">
    <text evidence="1">The sequence shown here is derived from an EMBL/GenBank/DDBJ whole genome shotgun (WGS) entry which is preliminary data.</text>
</comment>
<evidence type="ECO:0000313" key="2">
    <source>
        <dbReference type="Proteomes" id="UP000821853"/>
    </source>
</evidence>
<dbReference type="EMBL" id="JABSTR010000007">
    <property type="protein sequence ID" value="KAH9375523.1"/>
    <property type="molecule type" value="Genomic_DNA"/>
</dbReference>
<organism evidence="1 2">
    <name type="scientific">Haemaphysalis longicornis</name>
    <name type="common">Bush tick</name>
    <dbReference type="NCBI Taxonomy" id="44386"/>
    <lineage>
        <taxon>Eukaryota</taxon>
        <taxon>Metazoa</taxon>
        <taxon>Ecdysozoa</taxon>
        <taxon>Arthropoda</taxon>
        <taxon>Chelicerata</taxon>
        <taxon>Arachnida</taxon>
        <taxon>Acari</taxon>
        <taxon>Parasitiformes</taxon>
        <taxon>Ixodida</taxon>
        <taxon>Ixodoidea</taxon>
        <taxon>Ixodidae</taxon>
        <taxon>Haemaphysalinae</taxon>
        <taxon>Haemaphysalis</taxon>
    </lineage>
</organism>
<dbReference type="OMA" id="IYECEGR"/>
<gene>
    <name evidence="1" type="ORF">HPB48_021189</name>
</gene>
<reference evidence="1 2" key="1">
    <citation type="journal article" date="2020" name="Cell">
        <title>Large-Scale Comparative Analyses of Tick Genomes Elucidate Their Genetic Diversity and Vector Capacities.</title>
        <authorList>
            <consortium name="Tick Genome and Microbiome Consortium (TIGMIC)"/>
            <person name="Jia N."/>
            <person name="Wang J."/>
            <person name="Shi W."/>
            <person name="Du L."/>
            <person name="Sun Y."/>
            <person name="Zhan W."/>
            <person name="Jiang J.F."/>
            <person name="Wang Q."/>
            <person name="Zhang B."/>
            <person name="Ji P."/>
            <person name="Bell-Sakyi L."/>
            <person name="Cui X.M."/>
            <person name="Yuan T.T."/>
            <person name="Jiang B.G."/>
            <person name="Yang W.F."/>
            <person name="Lam T.T."/>
            <person name="Chang Q.C."/>
            <person name="Ding S.J."/>
            <person name="Wang X.J."/>
            <person name="Zhu J.G."/>
            <person name="Ruan X.D."/>
            <person name="Zhao L."/>
            <person name="Wei J.T."/>
            <person name="Ye R.Z."/>
            <person name="Que T.C."/>
            <person name="Du C.H."/>
            <person name="Zhou Y.H."/>
            <person name="Cheng J.X."/>
            <person name="Dai P.F."/>
            <person name="Guo W.B."/>
            <person name="Han X.H."/>
            <person name="Huang E.J."/>
            <person name="Li L.F."/>
            <person name="Wei W."/>
            <person name="Gao Y.C."/>
            <person name="Liu J.Z."/>
            <person name="Shao H.Z."/>
            <person name="Wang X."/>
            <person name="Wang C.C."/>
            <person name="Yang T.C."/>
            <person name="Huo Q.B."/>
            <person name="Li W."/>
            <person name="Chen H.Y."/>
            <person name="Chen S.E."/>
            <person name="Zhou L.G."/>
            <person name="Ni X.B."/>
            <person name="Tian J.H."/>
            <person name="Sheng Y."/>
            <person name="Liu T."/>
            <person name="Pan Y.S."/>
            <person name="Xia L.Y."/>
            <person name="Li J."/>
            <person name="Zhao F."/>
            <person name="Cao W.C."/>
        </authorList>
    </citation>
    <scope>NUCLEOTIDE SEQUENCE [LARGE SCALE GENOMIC DNA]</scope>
    <source>
        <strain evidence="1">HaeL-2018</strain>
    </source>
</reference>
<name>A0A9J6GJP5_HAELO</name>
<dbReference type="Proteomes" id="UP000821853">
    <property type="component" value="Chromosome 5"/>
</dbReference>
<dbReference type="AlphaFoldDB" id="A0A9J6GJP5"/>
<keyword evidence="2" id="KW-1185">Reference proteome</keyword>
<evidence type="ECO:0000313" key="1">
    <source>
        <dbReference type="EMBL" id="KAH9375523.1"/>
    </source>
</evidence>
<accession>A0A9J6GJP5</accession>
<proteinExistence type="predicted"/>
<dbReference type="VEuPathDB" id="VectorBase:HLOH_059825"/>
<protein>
    <submittedName>
        <fullName evidence="1">Uncharacterized protein</fullName>
    </submittedName>
</protein>